<dbReference type="Proteomes" id="UP000401081">
    <property type="component" value="Unassembled WGS sequence"/>
</dbReference>
<dbReference type="PANTHER" id="PTHR43540:SF1">
    <property type="entry name" value="ISOCHORISMATASE HYDROLASE"/>
    <property type="match status" value="1"/>
</dbReference>
<reference evidence="3" key="2">
    <citation type="journal article" date="2023" name="J Glob Antimicrob Resist">
        <title>Emergence of NDM-1 and KPC-3 carbapenemases in Kluyvera cryocrescens: Investigating genetic heterogeneity and acquisition routes of blaNDM-1 in Enterobacterales species in Portugal.</title>
        <authorList>
            <person name="Loiodice M."/>
            <person name="Ribeiro M."/>
            <person name="Peixe L."/>
            <person name="Novais A."/>
        </authorList>
    </citation>
    <scope>NUCLEOTIDE SEQUENCE</scope>
    <source>
        <strain evidence="3">K629</strain>
    </source>
</reference>
<dbReference type="Proteomes" id="UP001276300">
    <property type="component" value="Unassembled WGS sequence"/>
</dbReference>
<evidence type="ECO:0000313" key="5">
    <source>
        <dbReference type="Proteomes" id="UP000401081"/>
    </source>
</evidence>
<sequence length="177" mass="18980">MQALLIIDMQGFVTDRIANGMDYYPKDSIDNMRTVIHAFRAAGKPVLHVRHQTLAPDSPLHSSSPHFLPVAGFAEQSDEPVLIKHTSSAFSSTDLYQRLQRDNINEVVVIGAVAGFCVNSTIRAGSDLGLAMSVVRDAVLSFPLDGDGLDAKAIYTVTLGLLEAGFARGVQAADLTP</sequence>
<accession>A0A485AAY2</accession>
<dbReference type="PANTHER" id="PTHR43540">
    <property type="entry name" value="PEROXYUREIDOACRYLATE/UREIDOACRYLATE AMIDOHYDROLASE-RELATED"/>
    <property type="match status" value="1"/>
</dbReference>
<dbReference type="InterPro" id="IPR036380">
    <property type="entry name" value="Isochorismatase-like_sf"/>
</dbReference>
<organism evidence="4 5">
    <name type="scientific">Kluyvera cryocrescens</name>
    <name type="common">Kluyvera citrophila</name>
    <dbReference type="NCBI Taxonomy" id="580"/>
    <lineage>
        <taxon>Bacteria</taxon>
        <taxon>Pseudomonadati</taxon>
        <taxon>Pseudomonadota</taxon>
        <taxon>Gammaproteobacteria</taxon>
        <taxon>Enterobacterales</taxon>
        <taxon>Enterobacteriaceae</taxon>
        <taxon>Kluyvera</taxon>
    </lineage>
</organism>
<dbReference type="InterPro" id="IPR050272">
    <property type="entry name" value="Isochorismatase-like_hydrls"/>
</dbReference>
<dbReference type="InterPro" id="IPR000868">
    <property type="entry name" value="Isochorismatase-like_dom"/>
</dbReference>
<dbReference type="EMBL" id="CAADJD010000008">
    <property type="protein sequence ID" value="VFS57156.1"/>
    <property type="molecule type" value="Genomic_DNA"/>
</dbReference>
<evidence type="ECO:0000259" key="2">
    <source>
        <dbReference type="Pfam" id="PF00857"/>
    </source>
</evidence>
<evidence type="ECO:0000313" key="4">
    <source>
        <dbReference type="EMBL" id="VFS57156.1"/>
    </source>
</evidence>
<dbReference type="EMBL" id="JAUEQX010000007">
    <property type="protein sequence ID" value="MDW3776982.1"/>
    <property type="molecule type" value="Genomic_DNA"/>
</dbReference>
<name>A0A485AAY2_KLUCR</name>
<dbReference type="EC" id="3.-.-.-" evidence="4"/>
<dbReference type="SUPFAM" id="SSF52499">
    <property type="entry name" value="Isochorismatase-like hydrolases"/>
    <property type="match status" value="1"/>
</dbReference>
<dbReference type="Pfam" id="PF00857">
    <property type="entry name" value="Isochorismatase"/>
    <property type="match status" value="1"/>
</dbReference>
<keyword evidence="5" id="KW-1185">Reference proteome</keyword>
<protein>
    <submittedName>
        <fullName evidence="3 4">Isochorismatase family protein</fullName>
        <ecNumber evidence="4">3.-.-.-</ecNumber>
    </submittedName>
</protein>
<reference evidence="4 5" key="1">
    <citation type="submission" date="2019-03" db="EMBL/GenBank/DDBJ databases">
        <authorList>
            <consortium name="Pathogen Informatics"/>
        </authorList>
    </citation>
    <scope>NUCLEOTIDE SEQUENCE [LARGE SCALE GENOMIC DNA]</scope>
    <source>
        <strain evidence="4 5">NCTC12993</strain>
    </source>
</reference>
<dbReference type="RefSeq" id="WP_061279625.1">
    <property type="nucleotide sequence ID" value="NZ_CALMQG010000021.1"/>
</dbReference>
<feature type="domain" description="Isochorismatase-like" evidence="2">
    <location>
        <begin position="3"/>
        <end position="145"/>
    </location>
</feature>
<dbReference type="AlphaFoldDB" id="A0A485AAY2"/>
<dbReference type="GO" id="GO:0016787">
    <property type="term" value="F:hydrolase activity"/>
    <property type="evidence" value="ECO:0007669"/>
    <property type="project" value="UniProtKB-KW"/>
</dbReference>
<gene>
    <name evidence="4" type="primary">yecD_1</name>
    <name evidence="4" type="ORF">NCTC12993_00642</name>
    <name evidence="3" type="ORF">QWU01_09185</name>
</gene>
<dbReference type="GeneID" id="99776116"/>
<evidence type="ECO:0000256" key="1">
    <source>
        <dbReference type="ARBA" id="ARBA00022801"/>
    </source>
</evidence>
<evidence type="ECO:0000313" key="3">
    <source>
        <dbReference type="EMBL" id="MDW3776982.1"/>
    </source>
</evidence>
<dbReference type="Gene3D" id="3.40.50.850">
    <property type="entry name" value="Isochorismatase-like"/>
    <property type="match status" value="1"/>
</dbReference>
<proteinExistence type="predicted"/>
<keyword evidence="1 4" id="KW-0378">Hydrolase</keyword>